<dbReference type="InterPro" id="IPR055951">
    <property type="entry name" value="DUF7529"/>
</dbReference>
<evidence type="ECO:0000313" key="2">
    <source>
        <dbReference type="EMBL" id="GGL35279.1"/>
    </source>
</evidence>
<dbReference type="Proteomes" id="UP000628840">
    <property type="component" value="Unassembled WGS sequence"/>
</dbReference>
<dbReference type="OrthoDB" id="236506at2157"/>
<dbReference type="AlphaFoldDB" id="A0A830EVN8"/>
<keyword evidence="3" id="KW-1185">Reference proteome</keyword>
<protein>
    <submittedName>
        <fullName evidence="2">Uncharacterized protein</fullName>
    </submittedName>
</protein>
<dbReference type="Pfam" id="PF24373">
    <property type="entry name" value="DUF7529"/>
    <property type="match status" value="1"/>
</dbReference>
<feature type="region of interest" description="Disordered" evidence="1">
    <location>
        <begin position="1"/>
        <end position="31"/>
    </location>
</feature>
<dbReference type="RefSeq" id="WP_188883151.1">
    <property type="nucleotide sequence ID" value="NZ_BMPF01000002.1"/>
</dbReference>
<gene>
    <name evidence="2" type="ORF">GCM10009037_18650</name>
</gene>
<proteinExistence type="predicted"/>
<sequence length="189" mass="20754">MDERDAPGEGDGGDPGERVEDVTGTDAHDAAWEATRDDMAALAEERREGGWDVVTLTAGDVRIEARATGPEADDEGRYGLVFVVPKGDAEAFADVFEEGGFPAYEVYRAERDGRVFLVVSYFDPESETCILAAATYLKRDASRLVRTVAETEEMYTHVETLDRTHLGSFQHEDHTKFFPAVETVADAGE</sequence>
<dbReference type="EMBL" id="BMPF01000002">
    <property type="protein sequence ID" value="GGL35279.1"/>
    <property type="molecule type" value="Genomic_DNA"/>
</dbReference>
<evidence type="ECO:0000313" key="3">
    <source>
        <dbReference type="Proteomes" id="UP000628840"/>
    </source>
</evidence>
<organism evidence="2 3">
    <name type="scientific">Halarchaeum grantii</name>
    <dbReference type="NCBI Taxonomy" id="1193105"/>
    <lineage>
        <taxon>Archaea</taxon>
        <taxon>Methanobacteriati</taxon>
        <taxon>Methanobacteriota</taxon>
        <taxon>Stenosarchaea group</taxon>
        <taxon>Halobacteria</taxon>
        <taxon>Halobacteriales</taxon>
        <taxon>Halobacteriaceae</taxon>
    </lineage>
</organism>
<feature type="compositionally biased region" description="Basic and acidic residues" evidence="1">
    <location>
        <begin position="15"/>
        <end position="31"/>
    </location>
</feature>
<comment type="caution">
    <text evidence="2">The sequence shown here is derived from an EMBL/GenBank/DDBJ whole genome shotgun (WGS) entry which is preliminary data.</text>
</comment>
<reference evidence="2 3" key="1">
    <citation type="journal article" date="2019" name="Int. J. Syst. Evol. Microbiol.">
        <title>The Global Catalogue of Microorganisms (GCM) 10K type strain sequencing project: providing services to taxonomists for standard genome sequencing and annotation.</title>
        <authorList>
            <consortium name="The Broad Institute Genomics Platform"/>
            <consortium name="The Broad Institute Genome Sequencing Center for Infectious Disease"/>
            <person name="Wu L."/>
            <person name="Ma J."/>
        </authorList>
    </citation>
    <scope>NUCLEOTIDE SEQUENCE [LARGE SCALE GENOMIC DNA]</scope>
    <source>
        <strain evidence="2 3">JCM 19585</strain>
    </source>
</reference>
<evidence type="ECO:0000256" key="1">
    <source>
        <dbReference type="SAM" id="MobiDB-lite"/>
    </source>
</evidence>
<name>A0A830EVN8_9EURY</name>
<accession>A0A830EVN8</accession>